<dbReference type="InterPro" id="IPR036390">
    <property type="entry name" value="WH_DNA-bd_sf"/>
</dbReference>
<keyword evidence="2" id="KW-0238">DNA-binding</keyword>
<evidence type="ECO:0000256" key="1">
    <source>
        <dbReference type="ARBA" id="ARBA00023015"/>
    </source>
</evidence>
<evidence type="ECO:0000313" key="6">
    <source>
        <dbReference type="Proteomes" id="UP001560045"/>
    </source>
</evidence>
<evidence type="ECO:0000313" key="5">
    <source>
        <dbReference type="EMBL" id="MEX5717150.1"/>
    </source>
</evidence>
<evidence type="ECO:0000259" key="4">
    <source>
        <dbReference type="PROSITE" id="PS50042"/>
    </source>
</evidence>
<dbReference type="Proteomes" id="UP001560045">
    <property type="component" value="Unassembled WGS sequence"/>
</dbReference>
<dbReference type="InterPro" id="IPR018490">
    <property type="entry name" value="cNMP-bd_dom_sf"/>
</dbReference>
<comment type="caution">
    <text evidence="5">The sequence shown here is derived from an EMBL/GenBank/DDBJ whole genome shotgun (WGS) entry which is preliminary data.</text>
</comment>
<dbReference type="Gene3D" id="1.10.10.10">
    <property type="entry name" value="Winged helix-like DNA-binding domain superfamily/Winged helix DNA-binding domain"/>
    <property type="match status" value="1"/>
</dbReference>
<dbReference type="Pfam" id="PF13545">
    <property type="entry name" value="HTH_Crp_2"/>
    <property type="match status" value="1"/>
</dbReference>
<dbReference type="Gene3D" id="2.60.120.10">
    <property type="entry name" value="Jelly Rolls"/>
    <property type="match status" value="1"/>
</dbReference>
<name>A0ABV3X9D4_9ACTN</name>
<dbReference type="InterPro" id="IPR012318">
    <property type="entry name" value="HTH_CRP"/>
</dbReference>
<dbReference type="PROSITE" id="PS50042">
    <property type="entry name" value="CNMP_BINDING_3"/>
    <property type="match status" value="1"/>
</dbReference>
<keyword evidence="1" id="KW-0805">Transcription regulation</keyword>
<gene>
    <name evidence="5" type="ORF">ABQ292_02045</name>
</gene>
<organism evidence="5 6">
    <name type="scientific">Geodermatophilus maliterrae</name>
    <dbReference type="NCBI Taxonomy" id="3162531"/>
    <lineage>
        <taxon>Bacteria</taxon>
        <taxon>Bacillati</taxon>
        <taxon>Actinomycetota</taxon>
        <taxon>Actinomycetes</taxon>
        <taxon>Geodermatophilales</taxon>
        <taxon>Geodermatophilaceae</taxon>
        <taxon>Geodermatophilus</taxon>
    </lineage>
</organism>
<keyword evidence="3" id="KW-0804">Transcription</keyword>
<dbReference type="RefSeq" id="WP_369202735.1">
    <property type="nucleotide sequence ID" value="NZ_JBFNXQ010000004.1"/>
</dbReference>
<dbReference type="SMART" id="SM00100">
    <property type="entry name" value="cNMP"/>
    <property type="match status" value="1"/>
</dbReference>
<dbReference type="InterPro" id="IPR014710">
    <property type="entry name" value="RmlC-like_jellyroll"/>
</dbReference>
<feature type="domain" description="Cyclic nucleotide-binding" evidence="4">
    <location>
        <begin position="13"/>
        <end position="96"/>
    </location>
</feature>
<protein>
    <submittedName>
        <fullName evidence="5">Crp/Fnr family transcriptional regulator</fullName>
    </submittedName>
</protein>
<dbReference type="PANTHER" id="PTHR24567">
    <property type="entry name" value="CRP FAMILY TRANSCRIPTIONAL REGULATORY PROTEIN"/>
    <property type="match status" value="1"/>
</dbReference>
<dbReference type="SUPFAM" id="SSF46785">
    <property type="entry name" value="Winged helix' DNA-binding domain"/>
    <property type="match status" value="1"/>
</dbReference>
<proteinExistence type="predicted"/>
<evidence type="ECO:0000256" key="2">
    <source>
        <dbReference type="ARBA" id="ARBA00023125"/>
    </source>
</evidence>
<dbReference type="InterPro" id="IPR050397">
    <property type="entry name" value="Env_Response_Regulators"/>
</dbReference>
<dbReference type="InterPro" id="IPR000595">
    <property type="entry name" value="cNMP-bd_dom"/>
</dbReference>
<dbReference type="PANTHER" id="PTHR24567:SF74">
    <property type="entry name" value="HTH-TYPE TRANSCRIPTIONAL REGULATOR ARCR"/>
    <property type="match status" value="1"/>
</dbReference>
<evidence type="ECO:0000256" key="3">
    <source>
        <dbReference type="ARBA" id="ARBA00023163"/>
    </source>
</evidence>
<reference evidence="5 6" key="1">
    <citation type="submission" date="2024-06" db="EMBL/GenBank/DDBJ databases">
        <title>Draft genome sequence of Geodermatophilus badlandi, a novel member of the Geodermatophilaceae isolated from badland sedimentary rocks in the Red desert, Wyoming, USA.</title>
        <authorList>
            <person name="Ben Tekaya S."/>
            <person name="Nouioui I."/>
            <person name="Flores G.M."/>
            <person name="Shaal M.N."/>
            <person name="Bredoire F."/>
            <person name="Basile F."/>
            <person name="Van Diepen L."/>
            <person name="Ward N.L."/>
        </authorList>
    </citation>
    <scope>NUCLEOTIDE SEQUENCE [LARGE SCALE GENOMIC DNA]</scope>
    <source>
        <strain evidence="5 6">WL48A</strain>
    </source>
</reference>
<dbReference type="SUPFAM" id="SSF51206">
    <property type="entry name" value="cAMP-binding domain-like"/>
    <property type="match status" value="1"/>
</dbReference>
<dbReference type="EMBL" id="JBFNXQ010000004">
    <property type="protein sequence ID" value="MEX5717150.1"/>
    <property type="molecule type" value="Genomic_DNA"/>
</dbReference>
<sequence>MAIDPSTARGNTVLAGLDEPALAPLLPDLHETLLSLGQVLHEPGKPIQVVYFPLVGVVSVLADLGADQVVEIATIGREGMVGISVYLGAVAPTERALVQVPGRALAMSVEDLREHLADADGPLTAQLARSAQAMFTQVARNAACNRVHTVRQRAARWLLMTADRMDSPSFDLTQHFLAQMLAVRRTSVSEVAQSLAEDDCIVYIRGTITITDRPRLQSHACNCYEAIRQATDAAMGAAR</sequence>
<dbReference type="InterPro" id="IPR036388">
    <property type="entry name" value="WH-like_DNA-bd_sf"/>
</dbReference>
<accession>A0ABV3X9D4</accession>
<keyword evidence="6" id="KW-1185">Reference proteome</keyword>